<evidence type="ECO:0000256" key="1">
    <source>
        <dbReference type="ARBA" id="ARBA00004414"/>
    </source>
</evidence>
<keyword evidence="7 8" id="KW-0472">Membrane</keyword>
<dbReference type="OrthoDB" id="5599753at2759"/>
<dbReference type="InterPro" id="IPR006629">
    <property type="entry name" value="LITAF"/>
</dbReference>
<keyword evidence="5" id="KW-0479">Metal-binding</keyword>
<dbReference type="PROSITE" id="PS51837">
    <property type="entry name" value="LITAF"/>
    <property type="match status" value="1"/>
</dbReference>
<comment type="subcellular location">
    <subcellularLocation>
        <location evidence="2">Endosome membrane</location>
        <topology evidence="2">Peripheral membrane protein</topology>
    </subcellularLocation>
    <subcellularLocation>
        <location evidence="1">Late endosome membrane</location>
    </subcellularLocation>
    <subcellularLocation>
        <location evidence="3">Lysosome membrane</location>
        <topology evidence="3">Peripheral membrane protein</topology>
        <orientation evidence="3">Cytoplasmic side</orientation>
    </subcellularLocation>
</comment>
<name>A0A814J7S0_9BILA</name>
<evidence type="ECO:0000256" key="8">
    <source>
        <dbReference type="SAM" id="Phobius"/>
    </source>
</evidence>
<evidence type="ECO:0000256" key="7">
    <source>
        <dbReference type="ARBA" id="ARBA00023136"/>
    </source>
</evidence>
<evidence type="ECO:0000313" key="10">
    <source>
        <dbReference type="EMBL" id="CAF1034469.1"/>
    </source>
</evidence>
<evidence type="ECO:0000256" key="2">
    <source>
        <dbReference type="ARBA" id="ARBA00004481"/>
    </source>
</evidence>
<evidence type="ECO:0000256" key="6">
    <source>
        <dbReference type="ARBA" id="ARBA00022833"/>
    </source>
</evidence>
<dbReference type="PANTHER" id="PTHR23292:SF6">
    <property type="entry name" value="FI16602P1-RELATED"/>
    <property type="match status" value="1"/>
</dbReference>
<dbReference type="GO" id="GO:0008270">
    <property type="term" value="F:zinc ion binding"/>
    <property type="evidence" value="ECO:0007669"/>
    <property type="project" value="TreeGrafter"/>
</dbReference>
<keyword evidence="8" id="KW-1133">Transmembrane helix</keyword>
<evidence type="ECO:0000313" key="11">
    <source>
        <dbReference type="Proteomes" id="UP000663882"/>
    </source>
</evidence>
<proteinExistence type="inferred from homology"/>
<dbReference type="Pfam" id="PF10601">
    <property type="entry name" value="zf-LITAF-like"/>
    <property type="match status" value="1"/>
</dbReference>
<dbReference type="AlphaFoldDB" id="A0A814J7S0"/>
<gene>
    <name evidence="10" type="ORF">RFH988_LOCUS15890</name>
</gene>
<feature type="transmembrane region" description="Helical" evidence="8">
    <location>
        <begin position="93"/>
        <end position="113"/>
    </location>
</feature>
<dbReference type="GO" id="GO:0005765">
    <property type="term" value="C:lysosomal membrane"/>
    <property type="evidence" value="ECO:0007669"/>
    <property type="project" value="UniProtKB-SubCell"/>
</dbReference>
<dbReference type="Proteomes" id="UP000663882">
    <property type="component" value="Unassembled WGS sequence"/>
</dbReference>
<evidence type="ECO:0000256" key="4">
    <source>
        <dbReference type="ARBA" id="ARBA00005975"/>
    </source>
</evidence>
<comment type="similarity">
    <text evidence="4">Belongs to the CDIP1/LITAF family.</text>
</comment>
<dbReference type="InterPro" id="IPR037519">
    <property type="entry name" value="LITAF_fam"/>
</dbReference>
<dbReference type="PANTHER" id="PTHR23292">
    <property type="entry name" value="LIPOPOLYSACCHARIDE-INDUCED TUMOR NECROSIS FACTOR-ALPHA FACTOR"/>
    <property type="match status" value="1"/>
</dbReference>
<feature type="domain" description="LITAF" evidence="9">
    <location>
        <begin position="54"/>
        <end position="137"/>
    </location>
</feature>
<keyword evidence="8" id="KW-0812">Transmembrane</keyword>
<evidence type="ECO:0000256" key="5">
    <source>
        <dbReference type="ARBA" id="ARBA00022723"/>
    </source>
</evidence>
<dbReference type="EMBL" id="CAJNOO010000791">
    <property type="protein sequence ID" value="CAF1034469.1"/>
    <property type="molecule type" value="Genomic_DNA"/>
</dbReference>
<evidence type="ECO:0000256" key="3">
    <source>
        <dbReference type="ARBA" id="ARBA00004630"/>
    </source>
</evidence>
<comment type="caution">
    <text evidence="10">The sequence shown here is derived from an EMBL/GenBank/DDBJ whole genome shotgun (WGS) entry which is preliminary data.</text>
</comment>
<organism evidence="10 11">
    <name type="scientific">Rotaria sordida</name>
    <dbReference type="NCBI Taxonomy" id="392033"/>
    <lineage>
        <taxon>Eukaryota</taxon>
        <taxon>Metazoa</taxon>
        <taxon>Spiralia</taxon>
        <taxon>Gnathifera</taxon>
        <taxon>Rotifera</taxon>
        <taxon>Eurotatoria</taxon>
        <taxon>Bdelloidea</taxon>
        <taxon>Philodinida</taxon>
        <taxon>Philodinidae</taxon>
        <taxon>Rotaria</taxon>
    </lineage>
</organism>
<evidence type="ECO:0000259" key="9">
    <source>
        <dbReference type="PROSITE" id="PS51837"/>
    </source>
</evidence>
<accession>A0A814J7S0</accession>
<protein>
    <recommendedName>
        <fullName evidence="9">LITAF domain-containing protein</fullName>
    </recommendedName>
</protein>
<dbReference type="SMART" id="SM00714">
    <property type="entry name" value="LITAF"/>
    <property type="match status" value="1"/>
</dbReference>
<keyword evidence="6" id="KW-0862">Zinc</keyword>
<dbReference type="GO" id="GO:0031902">
    <property type="term" value="C:late endosome membrane"/>
    <property type="evidence" value="ECO:0007669"/>
    <property type="project" value="UniProtKB-SubCell"/>
</dbReference>
<sequence>MNINPQPESIYQVAPQQLPSTYAMSFQITPRSAPTQQQPQPVYNNQNLSTMYPTGPGTLPPSKNEWPRKPVGLVCPRCGATVETRVKAEMTPVTWMCVLLFLCCTFCLFWIPLCVPVFKKTTHYCPYCNSALGVRKAL</sequence>
<reference evidence="10" key="1">
    <citation type="submission" date="2021-02" db="EMBL/GenBank/DDBJ databases">
        <authorList>
            <person name="Nowell W R."/>
        </authorList>
    </citation>
    <scope>NUCLEOTIDE SEQUENCE</scope>
</reference>